<accession>A0A199UH76</accession>
<sequence length="77" mass="8508">MRTGRTQMTSTTASSWLLPAVSFAFSIEFRVLLFNSGAQATPPPPPLDRLLAGFFDRVVKALDVRNAVRDGVDQIRE</sequence>
<dbReference type="EMBL" id="LSRQ01008284">
    <property type="protein sequence ID" value="OAY64061.1"/>
    <property type="molecule type" value="Genomic_DNA"/>
</dbReference>
<evidence type="ECO:0000313" key="1">
    <source>
        <dbReference type="EMBL" id="OAY64061.1"/>
    </source>
</evidence>
<proteinExistence type="predicted"/>
<dbReference type="Proteomes" id="UP000092600">
    <property type="component" value="Unassembled WGS sequence"/>
</dbReference>
<evidence type="ECO:0000313" key="2">
    <source>
        <dbReference type="Proteomes" id="UP000092600"/>
    </source>
</evidence>
<name>A0A199UH76_ANACO</name>
<reference evidence="1 2" key="1">
    <citation type="journal article" date="2016" name="DNA Res.">
        <title>The draft genome of MD-2 pineapple using hybrid error correction of long reads.</title>
        <authorList>
            <person name="Redwan R.M."/>
            <person name="Saidin A."/>
            <person name="Kumar S.V."/>
        </authorList>
    </citation>
    <scope>NUCLEOTIDE SEQUENCE [LARGE SCALE GENOMIC DNA]</scope>
    <source>
        <strain evidence="2">cv. MD2</strain>
        <tissue evidence="1">Leaf</tissue>
    </source>
</reference>
<dbReference type="InterPro" id="IPR008511">
    <property type="entry name" value="ROH1-like"/>
</dbReference>
<comment type="caution">
    <text evidence="1">The sequence shown here is derived from an EMBL/GenBank/DDBJ whole genome shotgun (WGS) entry which is preliminary data.</text>
</comment>
<protein>
    <submittedName>
        <fullName evidence="1">Uncharacterized protein</fullName>
    </submittedName>
</protein>
<organism evidence="1 2">
    <name type="scientific">Ananas comosus</name>
    <name type="common">Pineapple</name>
    <name type="synonym">Ananas ananas</name>
    <dbReference type="NCBI Taxonomy" id="4615"/>
    <lineage>
        <taxon>Eukaryota</taxon>
        <taxon>Viridiplantae</taxon>
        <taxon>Streptophyta</taxon>
        <taxon>Embryophyta</taxon>
        <taxon>Tracheophyta</taxon>
        <taxon>Spermatophyta</taxon>
        <taxon>Magnoliopsida</taxon>
        <taxon>Liliopsida</taxon>
        <taxon>Poales</taxon>
        <taxon>Bromeliaceae</taxon>
        <taxon>Bromelioideae</taxon>
        <taxon>Ananas</taxon>
    </lineage>
</organism>
<dbReference type="AlphaFoldDB" id="A0A199UH76"/>
<dbReference type="STRING" id="4615.A0A199UH76"/>
<gene>
    <name evidence="1" type="ORF">ACMD2_11753</name>
</gene>
<dbReference type="Pfam" id="PF05633">
    <property type="entry name" value="ROH1-like"/>
    <property type="match status" value="1"/>
</dbReference>